<dbReference type="AlphaFoldDB" id="A0A0H3U7V5"/>
<reference evidence="1" key="1">
    <citation type="submission" date="2013-08" db="EMBL/GenBank/DDBJ databases">
        <title>Comparison of modified E. coli strains.</title>
        <authorList>
            <person name="Juergensen J."/>
            <person name="Bonge A."/>
            <person name="Streit W.R."/>
        </authorList>
    </citation>
    <scope>NUCLEOTIDE SEQUENCE</scope>
</reference>
<proteinExistence type="predicted"/>
<accession>A0A0H3U7V5</accession>
<protein>
    <submittedName>
        <fullName evidence="1">Uncharacterized protein</fullName>
    </submittedName>
</protein>
<dbReference type="EMBL" id="KF540242">
    <property type="protein sequence ID" value="AIF26684.1"/>
    <property type="molecule type" value="Genomic_DNA"/>
</dbReference>
<sequence length="133" mass="13973">MARLRGRDLMLAVDDTSTGIVGYSTGCDISVTCDITEITNALSGRGKAFLPGRYEWSISATGIVSTGTSNYPITFLGKLMSGTSMTAYFGLNSSNIRLSGTVYVSDWSMGAPVDGNATYNVTFKGSGALTIVQ</sequence>
<organism evidence="1">
    <name type="scientific">uncultured bacterium fosmid pJB83B9</name>
    <dbReference type="NCBI Taxonomy" id="1478070"/>
    <lineage>
        <taxon>Bacteria</taxon>
        <taxon>environmental samples</taxon>
    </lineage>
</organism>
<dbReference type="InterPro" id="IPR011855">
    <property type="entry name" value="Phgtail_TP901_1"/>
</dbReference>
<evidence type="ECO:0000313" key="1">
    <source>
        <dbReference type="EMBL" id="AIF26684.1"/>
    </source>
</evidence>
<name>A0A0H3U7V5_9BACT</name>
<dbReference type="Pfam" id="PF06199">
    <property type="entry name" value="Phage_tail_2"/>
    <property type="match status" value="1"/>
</dbReference>